<proteinExistence type="predicted"/>
<evidence type="ECO:0000313" key="2">
    <source>
        <dbReference type="Proteomes" id="UP000654918"/>
    </source>
</evidence>
<dbReference type="AlphaFoldDB" id="A0A8H6KMV4"/>
<gene>
    <name evidence="1" type="ORF">CPLU01_05046</name>
</gene>
<evidence type="ECO:0000313" key="1">
    <source>
        <dbReference type="EMBL" id="KAF6834235.1"/>
    </source>
</evidence>
<comment type="caution">
    <text evidence="1">The sequence shown here is derived from an EMBL/GenBank/DDBJ whole genome shotgun (WGS) entry which is preliminary data.</text>
</comment>
<keyword evidence="2" id="KW-1185">Reference proteome</keyword>
<protein>
    <submittedName>
        <fullName evidence="1">Uncharacterized protein</fullName>
    </submittedName>
</protein>
<reference evidence="1" key="1">
    <citation type="journal article" date="2020" name="Phytopathology">
        <title>Genome Sequence Resources of Colletotrichum truncatum, C. plurivorum, C. musicola, and C. sojae: Four Species Pathogenic to Soybean (Glycine max).</title>
        <authorList>
            <person name="Rogerio F."/>
            <person name="Boufleur T.R."/>
            <person name="Ciampi-Guillardi M."/>
            <person name="Sukno S.A."/>
            <person name="Thon M.R."/>
            <person name="Massola Junior N.S."/>
            <person name="Baroncelli R."/>
        </authorList>
    </citation>
    <scope>NUCLEOTIDE SEQUENCE</scope>
    <source>
        <strain evidence="1">LFN00145</strain>
    </source>
</reference>
<dbReference type="EMBL" id="WIGO01000050">
    <property type="protein sequence ID" value="KAF6834235.1"/>
    <property type="molecule type" value="Genomic_DNA"/>
</dbReference>
<name>A0A8H6KMV4_9PEZI</name>
<accession>A0A8H6KMV4</accession>
<organism evidence="1 2">
    <name type="scientific">Colletotrichum plurivorum</name>
    <dbReference type="NCBI Taxonomy" id="2175906"/>
    <lineage>
        <taxon>Eukaryota</taxon>
        <taxon>Fungi</taxon>
        <taxon>Dikarya</taxon>
        <taxon>Ascomycota</taxon>
        <taxon>Pezizomycotina</taxon>
        <taxon>Sordariomycetes</taxon>
        <taxon>Hypocreomycetidae</taxon>
        <taxon>Glomerellales</taxon>
        <taxon>Glomerellaceae</taxon>
        <taxon>Colletotrichum</taxon>
        <taxon>Colletotrichum orchidearum species complex</taxon>
    </lineage>
</organism>
<dbReference type="Proteomes" id="UP000654918">
    <property type="component" value="Unassembled WGS sequence"/>
</dbReference>
<sequence>MDPPGPEMELLILHLIDRNTMRHLRLFLSDYVTLSRWRATPYGRISAFDEAEGRSGTTFRRLRKAAAAFEGFEGPQRRQGENGWLSNYTHTTNTYNIRKI</sequence>